<keyword evidence="1" id="KW-0343">GTPase activation</keyword>
<feature type="compositionally biased region" description="Polar residues" evidence="3">
    <location>
        <begin position="168"/>
        <end position="181"/>
    </location>
</feature>
<dbReference type="InterPro" id="IPR003109">
    <property type="entry name" value="GoLoco_motif"/>
</dbReference>
<feature type="coiled-coil region" evidence="2">
    <location>
        <begin position="745"/>
        <end position="793"/>
    </location>
</feature>
<feature type="compositionally biased region" description="Low complexity" evidence="3">
    <location>
        <begin position="647"/>
        <end position="672"/>
    </location>
</feature>
<dbReference type="Pfam" id="PF02188">
    <property type="entry name" value="GoLoco"/>
    <property type="match status" value="1"/>
</dbReference>
<dbReference type="Proteomes" id="UP000695000">
    <property type="component" value="Unplaced"/>
</dbReference>
<dbReference type="Pfam" id="PF02145">
    <property type="entry name" value="Rap_GAP"/>
    <property type="match status" value="1"/>
</dbReference>
<dbReference type="Gene3D" id="3.40.50.11210">
    <property type="entry name" value="Rap/Ran-GAP"/>
    <property type="match status" value="1"/>
</dbReference>
<proteinExistence type="predicted"/>
<evidence type="ECO:0000313" key="6">
    <source>
        <dbReference type="RefSeq" id="XP_017786345.1"/>
    </source>
</evidence>
<dbReference type="PROSITE" id="PS50085">
    <property type="entry name" value="RAPGAP"/>
    <property type="match status" value="1"/>
</dbReference>
<dbReference type="InterPro" id="IPR000331">
    <property type="entry name" value="Rap/Ran_GAP_dom"/>
</dbReference>
<dbReference type="SUPFAM" id="SSF111347">
    <property type="entry name" value="Rap/Ran-GAP"/>
    <property type="match status" value="1"/>
</dbReference>
<evidence type="ECO:0000256" key="2">
    <source>
        <dbReference type="SAM" id="Coils"/>
    </source>
</evidence>
<reference evidence="6" key="1">
    <citation type="submission" date="2025-08" db="UniProtKB">
        <authorList>
            <consortium name="RefSeq"/>
        </authorList>
    </citation>
    <scope>IDENTIFICATION</scope>
    <source>
        <tissue evidence="6">Whole Larva</tissue>
    </source>
</reference>
<evidence type="ECO:0000256" key="3">
    <source>
        <dbReference type="SAM" id="MobiDB-lite"/>
    </source>
</evidence>
<feature type="compositionally biased region" description="Polar residues" evidence="3">
    <location>
        <begin position="689"/>
        <end position="698"/>
    </location>
</feature>
<evidence type="ECO:0000256" key="1">
    <source>
        <dbReference type="ARBA" id="ARBA00022468"/>
    </source>
</evidence>
<feature type="domain" description="Rap-GAP" evidence="4">
    <location>
        <begin position="348"/>
        <end position="564"/>
    </location>
</feature>
<dbReference type="InterPro" id="IPR035974">
    <property type="entry name" value="Rap/Ran-GAP_sf"/>
</dbReference>
<feature type="compositionally biased region" description="Polar residues" evidence="3">
    <location>
        <begin position="131"/>
        <end position="142"/>
    </location>
</feature>
<dbReference type="PANTHER" id="PTHR15711:SF32">
    <property type="entry name" value="RAP GTPASE ACTIVATING PROTEIN 1, ISOFORM H"/>
    <property type="match status" value="1"/>
</dbReference>
<gene>
    <name evidence="6" type="primary">LOC108569346</name>
</gene>
<protein>
    <submittedName>
        <fullName evidence="6">Rap1 GTPase-activating protein 1 isoform X1</fullName>
    </submittedName>
</protein>
<dbReference type="PANTHER" id="PTHR15711">
    <property type="entry name" value="RAP GTPASE-ACTIVATING PROTEIN"/>
    <property type="match status" value="1"/>
</dbReference>
<organism evidence="5 6">
    <name type="scientific">Nicrophorus vespilloides</name>
    <name type="common">Boreal carrion beetle</name>
    <dbReference type="NCBI Taxonomy" id="110193"/>
    <lineage>
        <taxon>Eukaryota</taxon>
        <taxon>Metazoa</taxon>
        <taxon>Ecdysozoa</taxon>
        <taxon>Arthropoda</taxon>
        <taxon>Hexapoda</taxon>
        <taxon>Insecta</taxon>
        <taxon>Pterygota</taxon>
        <taxon>Neoptera</taxon>
        <taxon>Endopterygota</taxon>
        <taxon>Coleoptera</taxon>
        <taxon>Polyphaga</taxon>
        <taxon>Staphyliniformia</taxon>
        <taxon>Silphidae</taxon>
        <taxon>Nicrophorinae</taxon>
        <taxon>Nicrophorus</taxon>
    </lineage>
</organism>
<keyword evidence="5" id="KW-1185">Reference proteome</keyword>
<evidence type="ECO:0000313" key="5">
    <source>
        <dbReference type="Proteomes" id="UP000695000"/>
    </source>
</evidence>
<dbReference type="GeneID" id="108569346"/>
<feature type="compositionally biased region" description="Polar residues" evidence="3">
    <location>
        <begin position="614"/>
        <end position="626"/>
    </location>
</feature>
<evidence type="ECO:0000259" key="4">
    <source>
        <dbReference type="PROSITE" id="PS50085"/>
    </source>
</evidence>
<sequence length="804" mass="88454">MVLQNALSVTARKAKFELDAAHDPEVPPVVPLRGRFSHQRRYVDSSSSSSTRNVSRQHSTNTSTVWHGPPVTSTNSQQQQSGHSPDRQKGTADLFELLEKAQSSRLDDQRCVLPEFFRQVCSPIQSNCNTGQPGMQMQQRHSNGGGGGGGGGGSDSELGSGGGGGRLCSNNNIKISSGSPCQPTPPNSPQQATSASRRHLQEALTRPAPYPMILCPDNGYWIDGTEHDCTFDIRGSPILPHGTWRPKIDTDDTAKCYKRFFLGKEHSTLIGNDDKCGPVLMSVKTEIHASQEHTRILLRLQTGTRHESVPTSILGSNPSPSGMAKLLDEQLNVDKFTPIVCPKSSELIKNYDEHVLVTRFKFGVLYQKHGQITEEELFCNNETTPAFDAFLNLLGKRIQLKDHKGYRGGLDIQNGHTGDQAVYEEFESREIMFHVSTLLPYTENDPQQLQRKRHIGNDIVAIVFQEDSTPFSPDMIASHFLHAFIVVQVVDPGTPYTRYKVSVTARDDVPFFGPTLPNPALFAHDGEFKKFLLTKLINAENACYKAEKFARLEQRTRASLLQTLTKELREKTQEYLSNGSSSGSSTAPGTPKSEGPSSRFIESVKKVWSARVKPSQSVDTNLSSVNGHERLSKKGSQPTISESTPPSGRSLSKSSIMSIGKKSVNSSSTASSPDLTAHAHPPHPRQAMSEASDNSSITSEYLEEPLAGGYIDSDTGLESMSSAETTAKACSVCLDRPSSTSGSTYDSLLDEVAQLKCAKLDLLRENVNWQKEIKRLRERELSLDNDLTMARKEINRLRGEQLKD</sequence>
<feature type="compositionally biased region" description="Polar residues" evidence="3">
    <location>
        <begin position="634"/>
        <end position="646"/>
    </location>
</feature>
<dbReference type="RefSeq" id="XP_017786345.1">
    <property type="nucleotide sequence ID" value="XM_017930856.1"/>
</dbReference>
<accession>A0ABM1NHP5</accession>
<feature type="region of interest" description="Disordered" evidence="3">
    <location>
        <begin position="24"/>
        <end position="89"/>
    </location>
</feature>
<dbReference type="InterPro" id="IPR050989">
    <property type="entry name" value="Rap1_Ran_GAP"/>
</dbReference>
<dbReference type="Pfam" id="PF21022">
    <property type="entry name" value="Rap-GAP_dimer"/>
    <property type="match status" value="1"/>
</dbReference>
<keyword evidence="2" id="KW-0175">Coiled coil</keyword>
<feature type="region of interest" description="Disordered" evidence="3">
    <location>
        <begin position="131"/>
        <end position="201"/>
    </location>
</feature>
<feature type="region of interest" description="Disordered" evidence="3">
    <location>
        <begin position="612"/>
        <end position="698"/>
    </location>
</feature>
<feature type="compositionally biased region" description="Low complexity" evidence="3">
    <location>
        <begin position="44"/>
        <end position="59"/>
    </location>
</feature>
<dbReference type="PROSITE" id="PS50877">
    <property type="entry name" value="GOLOCO"/>
    <property type="match status" value="1"/>
</dbReference>
<name>A0ABM1NHP5_NICVS</name>
<feature type="compositionally biased region" description="Polar residues" evidence="3">
    <location>
        <begin position="60"/>
        <end position="83"/>
    </location>
</feature>
<feature type="region of interest" description="Disordered" evidence="3">
    <location>
        <begin position="574"/>
        <end position="599"/>
    </location>
</feature>
<dbReference type="SMART" id="SM00390">
    <property type="entry name" value="GoLoco"/>
    <property type="match status" value="1"/>
</dbReference>
<feature type="compositionally biased region" description="Gly residues" evidence="3">
    <location>
        <begin position="143"/>
        <end position="166"/>
    </location>
</feature>
<dbReference type="Gene3D" id="6.10.140.210">
    <property type="match status" value="1"/>
</dbReference>